<dbReference type="SUPFAM" id="SSF52540">
    <property type="entry name" value="P-loop containing nucleoside triphosphate hydrolases"/>
    <property type="match status" value="1"/>
</dbReference>
<dbReference type="InterPro" id="IPR040632">
    <property type="entry name" value="Sulfotransfer_4"/>
</dbReference>
<dbReference type="Proteomes" id="UP000183585">
    <property type="component" value="Unassembled WGS sequence"/>
</dbReference>
<dbReference type="Gene3D" id="3.40.50.300">
    <property type="entry name" value="P-loop containing nucleotide triphosphate hydrolases"/>
    <property type="match status" value="1"/>
</dbReference>
<evidence type="ECO:0000313" key="2">
    <source>
        <dbReference type="Proteomes" id="UP000183585"/>
    </source>
</evidence>
<dbReference type="AlphaFoldDB" id="A0A1C4VB38"/>
<keyword evidence="2" id="KW-1185">Reference proteome</keyword>
<proteinExistence type="predicted"/>
<organism evidence="1 2">
    <name type="scientific">Micromonospora carbonacea</name>
    <dbReference type="NCBI Taxonomy" id="47853"/>
    <lineage>
        <taxon>Bacteria</taxon>
        <taxon>Bacillati</taxon>
        <taxon>Actinomycetota</taxon>
        <taxon>Actinomycetes</taxon>
        <taxon>Micromonosporales</taxon>
        <taxon>Micromonosporaceae</taxon>
        <taxon>Micromonospora</taxon>
    </lineage>
</organism>
<dbReference type="InterPro" id="IPR027417">
    <property type="entry name" value="P-loop_NTPase"/>
</dbReference>
<gene>
    <name evidence="1" type="ORF">GA0070563_102164</name>
</gene>
<keyword evidence="1" id="KW-0808">Transferase</keyword>
<protein>
    <submittedName>
        <fullName evidence="1">Sulfotransferase family protein</fullName>
    </submittedName>
</protein>
<dbReference type="PANTHER" id="PTHR36978">
    <property type="entry name" value="P-LOOP CONTAINING NUCLEOTIDE TRIPHOSPHATE HYDROLASE"/>
    <property type="match status" value="1"/>
</dbReference>
<dbReference type="EMBL" id="FMCT01000002">
    <property type="protein sequence ID" value="SCE81198.1"/>
    <property type="molecule type" value="Genomic_DNA"/>
</dbReference>
<accession>A0A1C4VB38</accession>
<reference evidence="2" key="1">
    <citation type="submission" date="2016-06" db="EMBL/GenBank/DDBJ databases">
        <authorList>
            <person name="Varghese N."/>
            <person name="Submissions Spin"/>
        </authorList>
    </citation>
    <scope>NUCLEOTIDE SEQUENCE [LARGE SCALE GENOMIC DNA]</scope>
    <source>
        <strain evidence="2">DSM 43168</strain>
    </source>
</reference>
<dbReference type="RefSeq" id="WP_256095323.1">
    <property type="nucleotide sequence ID" value="NZ_FMCT01000002.1"/>
</dbReference>
<sequence length="250" mass="28017">MSLRVIGVGFGRTGTESLKAALEMLGFGPCYHMLEIAGQPERAKAWVDLGDPVRPAWDAIFAGYQATVDWPGAAYWRDLVDAYPEAKIILTVRDPERWYDSATKTVFAAWRFLRSPFASVLLGAMALRNPAYRYFPAELNRVIADRVFGGSRFDRDHALATFDSHISEVRRTVPSERLLVFDVAEGWHPLCSFLEVGVPAADFPRKNDKNAFSRRRLTDTFRAVGTALSGLAFAAHRVRSRRPAPGTRRN</sequence>
<dbReference type="GO" id="GO:0016740">
    <property type="term" value="F:transferase activity"/>
    <property type="evidence" value="ECO:0007669"/>
    <property type="project" value="UniProtKB-KW"/>
</dbReference>
<evidence type="ECO:0000313" key="1">
    <source>
        <dbReference type="EMBL" id="SCE81198.1"/>
    </source>
</evidence>
<dbReference type="Pfam" id="PF17784">
    <property type="entry name" value="Sulfotransfer_4"/>
    <property type="match status" value="1"/>
</dbReference>
<dbReference type="PANTHER" id="PTHR36978:SF4">
    <property type="entry name" value="P-LOOP CONTAINING NUCLEOSIDE TRIPHOSPHATE HYDROLASE PROTEIN"/>
    <property type="match status" value="1"/>
</dbReference>
<name>A0A1C4VB38_9ACTN</name>